<reference evidence="2 3" key="1">
    <citation type="submission" date="2012-12" db="EMBL/GenBank/DDBJ databases">
        <title>Whole genome shotgun sequence of Gordonia aichiensis NBRC 108223.</title>
        <authorList>
            <person name="Isaki-Nakamura S."/>
            <person name="Hosoyama A."/>
            <person name="Tsuchikane K."/>
            <person name="Ando Y."/>
            <person name="Baba S."/>
            <person name="Ohji S."/>
            <person name="Hamada M."/>
            <person name="Tamura T."/>
            <person name="Yamazoe A."/>
            <person name="Yamazaki S."/>
            <person name="Fujita N."/>
        </authorList>
    </citation>
    <scope>NUCLEOTIDE SEQUENCE [LARGE SCALE GENOMIC DNA]</scope>
    <source>
        <strain evidence="2 3">NBRC 108223</strain>
    </source>
</reference>
<dbReference type="EMBL" id="BANR01000005">
    <property type="protein sequence ID" value="GAC48487.1"/>
    <property type="molecule type" value="Genomic_DNA"/>
</dbReference>
<protein>
    <recommendedName>
        <fullName evidence="1">Bacterial bifunctional deaminase-reductase C-terminal domain-containing protein</fullName>
    </recommendedName>
</protein>
<dbReference type="SUPFAM" id="SSF53597">
    <property type="entry name" value="Dihydrofolate reductase-like"/>
    <property type="match status" value="1"/>
</dbReference>
<dbReference type="STRING" id="1220583.GOACH_05_03580"/>
<feature type="domain" description="Bacterial bifunctional deaminase-reductase C-terminal" evidence="1">
    <location>
        <begin position="17"/>
        <end position="162"/>
    </location>
</feature>
<dbReference type="eggNOG" id="COG0262">
    <property type="taxonomic scope" value="Bacteria"/>
</dbReference>
<dbReference type="GO" id="GO:0009231">
    <property type="term" value="P:riboflavin biosynthetic process"/>
    <property type="evidence" value="ECO:0007669"/>
    <property type="project" value="InterPro"/>
</dbReference>
<dbReference type="Pfam" id="PF01872">
    <property type="entry name" value="RibD_C"/>
    <property type="match status" value="1"/>
</dbReference>
<dbReference type="Gene3D" id="3.40.430.10">
    <property type="entry name" value="Dihydrofolate Reductase, subunit A"/>
    <property type="match status" value="1"/>
</dbReference>
<dbReference type="InterPro" id="IPR002734">
    <property type="entry name" value="RibDG_C"/>
</dbReference>
<name>L7KKM7_9ACTN</name>
<accession>L7KKM7</accession>
<sequence length="162" mass="17761">MVGLRVENNNTTDGRRRTITTTMFMTLDGVVQGLGRADEDTRGDFGYGWGPPYNDDVMVDELGKEMSSAGDLLFGRRTWQDFAEQWGRAADDNPYSAHMNVARKYVVSHDELDVGHWQNSILLRGEATATVATLKAQSGPNLSINGSATLVRSLHAAGLIDE</sequence>
<gene>
    <name evidence="2" type="ORF">GOACH_05_03580</name>
</gene>
<proteinExistence type="predicted"/>
<comment type="caution">
    <text evidence="2">The sequence shown here is derived from an EMBL/GenBank/DDBJ whole genome shotgun (WGS) entry which is preliminary data.</text>
</comment>
<dbReference type="Proteomes" id="UP000010988">
    <property type="component" value="Unassembled WGS sequence"/>
</dbReference>
<dbReference type="RefSeq" id="WP_005173742.1">
    <property type="nucleotide sequence ID" value="NZ_BANR01000005.1"/>
</dbReference>
<dbReference type="AlphaFoldDB" id="L7KKM7"/>
<evidence type="ECO:0000313" key="2">
    <source>
        <dbReference type="EMBL" id="GAC48487.1"/>
    </source>
</evidence>
<keyword evidence="3" id="KW-1185">Reference proteome</keyword>
<evidence type="ECO:0000259" key="1">
    <source>
        <dbReference type="Pfam" id="PF01872"/>
    </source>
</evidence>
<evidence type="ECO:0000313" key="3">
    <source>
        <dbReference type="Proteomes" id="UP000010988"/>
    </source>
</evidence>
<dbReference type="InterPro" id="IPR024072">
    <property type="entry name" value="DHFR-like_dom_sf"/>
</dbReference>
<dbReference type="GO" id="GO:0008703">
    <property type="term" value="F:5-amino-6-(5-phosphoribosylamino)uracil reductase activity"/>
    <property type="evidence" value="ECO:0007669"/>
    <property type="project" value="InterPro"/>
</dbReference>
<organism evidence="2 3">
    <name type="scientific">Gordonia aichiensis NBRC 108223</name>
    <dbReference type="NCBI Taxonomy" id="1220583"/>
    <lineage>
        <taxon>Bacteria</taxon>
        <taxon>Bacillati</taxon>
        <taxon>Actinomycetota</taxon>
        <taxon>Actinomycetes</taxon>
        <taxon>Mycobacteriales</taxon>
        <taxon>Gordoniaceae</taxon>
        <taxon>Gordonia</taxon>
    </lineage>
</organism>